<dbReference type="Gene3D" id="3.10.20.90">
    <property type="entry name" value="Phosphatidylinositol 3-kinase Catalytic Subunit, Chain A, domain 1"/>
    <property type="match status" value="1"/>
</dbReference>
<dbReference type="Gene3D" id="1.20.900.10">
    <property type="entry name" value="Dbl homology (DH) domain"/>
    <property type="match status" value="1"/>
</dbReference>
<dbReference type="Gene3D" id="1.10.418.10">
    <property type="entry name" value="Calponin-like domain"/>
    <property type="match status" value="1"/>
</dbReference>
<dbReference type="GO" id="GO:0030010">
    <property type="term" value="P:establishment of cell polarity"/>
    <property type="evidence" value="ECO:0007669"/>
    <property type="project" value="TreeGrafter"/>
</dbReference>
<protein>
    <recommendedName>
        <fullName evidence="1">DH domain-containing protein</fullName>
    </recommendedName>
</protein>
<dbReference type="Gene3D" id="2.30.29.30">
    <property type="entry name" value="Pleckstrin-homology domain (PH domain)/Phosphotyrosine-binding domain (PTB)"/>
    <property type="match status" value="1"/>
</dbReference>
<dbReference type="InterPro" id="IPR011993">
    <property type="entry name" value="PH-like_dom_sf"/>
</dbReference>
<dbReference type="SUPFAM" id="SSF54277">
    <property type="entry name" value="CAD &amp; PB1 domains"/>
    <property type="match status" value="1"/>
</dbReference>
<organism evidence="2 3">
    <name type="scientific">Paramicrosporidium saccamoebae</name>
    <dbReference type="NCBI Taxonomy" id="1246581"/>
    <lineage>
        <taxon>Eukaryota</taxon>
        <taxon>Fungi</taxon>
        <taxon>Fungi incertae sedis</taxon>
        <taxon>Cryptomycota</taxon>
        <taxon>Cryptomycota incertae sedis</taxon>
        <taxon>Paramicrosporidium</taxon>
    </lineage>
</organism>
<evidence type="ECO:0000259" key="1">
    <source>
        <dbReference type="PROSITE" id="PS50010"/>
    </source>
</evidence>
<dbReference type="GO" id="GO:0005085">
    <property type="term" value="F:guanyl-nucleotide exchange factor activity"/>
    <property type="evidence" value="ECO:0007669"/>
    <property type="project" value="InterPro"/>
</dbReference>
<name>A0A2H9TPQ6_9FUNG</name>
<dbReference type="GO" id="GO:0005737">
    <property type="term" value="C:cytoplasm"/>
    <property type="evidence" value="ECO:0007669"/>
    <property type="project" value="TreeGrafter"/>
</dbReference>
<dbReference type="SUPFAM" id="SSF50729">
    <property type="entry name" value="PH domain-like"/>
    <property type="match status" value="1"/>
</dbReference>
<gene>
    <name evidence="2" type="ORF">PSACC_00390</name>
</gene>
<dbReference type="InterPro" id="IPR036872">
    <property type="entry name" value="CH_dom_sf"/>
</dbReference>
<dbReference type="GO" id="GO:0000935">
    <property type="term" value="C:division septum"/>
    <property type="evidence" value="ECO:0007669"/>
    <property type="project" value="TreeGrafter"/>
</dbReference>
<dbReference type="Pfam" id="PF00621">
    <property type="entry name" value="RhoGEF"/>
    <property type="match status" value="1"/>
</dbReference>
<dbReference type="CDD" id="cd00160">
    <property type="entry name" value="RhoGEF"/>
    <property type="match status" value="1"/>
</dbReference>
<evidence type="ECO:0000313" key="2">
    <source>
        <dbReference type="EMBL" id="PJF19737.1"/>
    </source>
</evidence>
<reference evidence="2 3" key="1">
    <citation type="submission" date="2016-10" db="EMBL/GenBank/DDBJ databases">
        <title>The genome of Paramicrosporidium saccamoebae is the missing link in understanding Cryptomycota and Microsporidia evolution.</title>
        <authorList>
            <person name="Quandt C.A."/>
            <person name="Beaudet D."/>
            <person name="Corsaro D."/>
            <person name="Michel R."/>
            <person name="Corradi N."/>
            <person name="James T."/>
        </authorList>
    </citation>
    <scope>NUCLEOTIDE SEQUENCE [LARGE SCALE GENOMIC DNA]</scope>
    <source>
        <strain evidence="2 3">KSL3</strain>
    </source>
</reference>
<dbReference type="InterPro" id="IPR035899">
    <property type="entry name" value="DBL_dom_sf"/>
</dbReference>
<dbReference type="InterPro" id="IPR010481">
    <property type="entry name" value="Cdc24/Scd1_N"/>
</dbReference>
<sequence>MSAPRLISGNQQLSQQNVKTISKRCQELIGRAACIDQIRIDVIEPVLGYYAAQSPPKTLADDPVFLAWRLLRQGTMLCLLLNNFRSGILETFNPLKSEISERRFSDSSAKENIKIFLAACKGDLYMTEDQLFPEGQLFSDDTNTLTKAIAMTDTFFQRIGRIQAINFDKKLEQMRAENPLFSLEPPESQHTTVDEKNLDLRLRVIKEILETERQYVGDLDKLQSYAEELRMDEIISPEAHRTIFANLDKLVDFQRRFLLKMEQKLSKTVLNNLGASYMAGVAQLFLDDEKGFSVYEVFCTNHKKATEKVVEEMPNLMKKERVMDPKTVLPAYLIKPTQRICKYPLLLREMLKQSTPDAPDRGDLEKAFTMVNSVTLRVNEVSRRNAMAAAADEMAAFIKDWKGLDRKMLGPLLLHDLGTIVMGDNAKELDLYLYEKALIMCGKSKSISEIKFGPRKVAKNQLVIKGHIFISQIASVVKTPHNGDGNFSLKMTYRNVDTEYCTLRFNMEEKMKNWAVTMEKIIALNKPKELPKPPVVASASLVKERRRRSLVAAALPQVAPNVPDSATPPTTEEPMRLKIFYGKDIYVAPVFIDIATLTDLKTEVLRKLLAAHKILGATFNYRVEDISLKYFDDQKDLISLLDDIDVDTALTFSPNSISVRVLSKNGKTVLGLESVDSE</sequence>
<dbReference type="Pfam" id="PF15411">
    <property type="entry name" value="PH_10"/>
    <property type="match status" value="1"/>
</dbReference>
<comment type="caution">
    <text evidence="2">The sequence shown here is derived from an EMBL/GenBank/DDBJ whole genome shotgun (WGS) entry which is preliminary data.</text>
</comment>
<evidence type="ECO:0000313" key="3">
    <source>
        <dbReference type="Proteomes" id="UP000240830"/>
    </source>
</evidence>
<dbReference type="GO" id="GO:0043332">
    <property type="term" value="C:mating projection tip"/>
    <property type="evidence" value="ECO:0007669"/>
    <property type="project" value="TreeGrafter"/>
</dbReference>
<dbReference type="SUPFAM" id="SSF48065">
    <property type="entry name" value="DBL homology domain (DH-domain)"/>
    <property type="match status" value="1"/>
</dbReference>
<feature type="domain" description="DH" evidence="1">
    <location>
        <begin position="200"/>
        <end position="381"/>
    </location>
</feature>
<dbReference type="STRING" id="1246581.A0A2H9TPQ6"/>
<dbReference type="SMART" id="SM00325">
    <property type="entry name" value="RhoGEF"/>
    <property type="match status" value="1"/>
</dbReference>
<proteinExistence type="predicted"/>
<dbReference type="OrthoDB" id="1594986at2759"/>
<dbReference type="Proteomes" id="UP000240830">
    <property type="component" value="Unassembled WGS sequence"/>
</dbReference>
<dbReference type="Pfam" id="PF06395">
    <property type="entry name" value="CDC24"/>
    <property type="match status" value="1"/>
</dbReference>
<keyword evidence="3" id="KW-1185">Reference proteome</keyword>
<accession>A0A2H9TPQ6</accession>
<dbReference type="AlphaFoldDB" id="A0A2H9TPQ6"/>
<dbReference type="PANTHER" id="PTHR47339">
    <property type="entry name" value="CELL DIVISION CONTROL PROTEIN 24"/>
    <property type="match status" value="1"/>
</dbReference>
<dbReference type="PANTHER" id="PTHR47339:SF1">
    <property type="entry name" value="CELL DIVISION CONTROL PROTEIN 24"/>
    <property type="match status" value="1"/>
</dbReference>
<dbReference type="GO" id="GO:0031106">
    <property type="term" value="P:septin ring organization"/>
    <property type="evidence" value="ECO:0007669"/>
    <property type="project" value="TreeGrafter"/>
</dbReference>
<dbReference type="InterPro" id="IPR053026">
    <property type="entry name" value="CDC42_GEF"/>
</dbReference>
<dbReference type="InterPro" id="IPR000219">
    <property type="entry name" value="DH_dom"/>
</dbReference>
<dbReference type="PROSITE" id="PS50010">
    <property type="entry name" value="DH_2"/>
    <property type="match status" value="1"/>
</dbReference>
<dbReference type="EMBL" id="MTSL01000041">
    <property type="protein sequence ID" value="PJF19737.1"/>
    <property type="molecule type" value="Genomic_DNA"/>
</dbReference>
<dbReference type="GO" id="GO:0005634">
    <property type="term" value="C:nucleus"/>
    <property type="evidence" value="ECO:0007669"/>
    <property type="project" value="TreeGrafter"/>
</dbReference>